<accession>T1JBY8</accession>
<dbReference type="STRING" id="126957.T1JBY8"/>
<dbReference type="PhylomeDB" id="T1JBY8"/>
<dbReference type="SUPFAM" id="SSF49785">
    <property type="entry name" value="Galactose-binding domain-like"/>
    <property type="match status" value="1"/>
</dbReference>
<dbReference type="Proteomes" id="UP000014500">
    <property type="component" value="Unassembled WGS sequence"/>
</dbReference>
<dbReference type="EMBL" id="JH432039">
    <property type="status" value="NOT_ANNOTATED_CDS"/>
    <property type="molecule type" value="Genomic_DNA"/>
</dbReference>
<evidence type="ECO:0000313" key="3">
    <source>
        <dbReference type="Proteomes" id="UP000014500"/>
    </source>
</evidence>
<name>T1JBY8_STRMM</name>
<evidence type="ECO:0000313" key="2">
    <source>
        <dbReference type="EnsemblMetazoa" id="SMAR011294-PA"/>
    </source>
</evidence>
<dbReference type="InterPro" id="IPR008979">
    <property type="entry name" value="Galactose-bd-like_sf"/>
</dbReference>
<feature type="chain" id="PRO_5004580145" description="Fucolectin tachylectin-4 pentraxin-1 domain-containing protein" evidence="1">
    <location>
        <begin position="28"/>
        <end position="197"/>
    </location>
</feature>
<protein>
    <recommendedName>
        <fullName evidence="4">Fucolectin tachylectin-4 pentraxin-1 domain-containing protein</fullName>
    </recommendedName>
</protein>
<proteinExistence type="predicted"/>
<reference evidence="3" key="1">
    <citation type="submission" date="2011-05" db="EMBL/GenBank/DDBJ databases">
        <authorList>
            <person name="Richards S.R."/>
            <person name="Qu J."/>
            <person name="Jiang H."/>
            <person name="Jhangiani S.N."/>
            <person name="Agravi P."/>
            <person name="Goodspeed R."/>
            <person name="Gross S."/>
            <person name="Mandapat C."/>
            <person name="Jackson L."/>
            <person name="Mathew T."/>
            <person name="Pu L."/>
            <person name="Thornton R."/>
            <person name="Saada N."/>
            <person name="Wilczek-Boney K.B."/>
            <person name="Lee S."/>
            <person name="Kovar C."/>
            <person name="Wu Y."/>
            <person name="Scherer S.E."/>
            <person name="Worley K.C."/>
            <person name="Muzny D.M."/>
            <person name="Gibbs R."/>
        </authorList>
    </citation>
    <scope>NUCLEOTIDE SEQUENCE</scope>
    <source>
        <strain evidence="3">Brora</strain>
    </source>
</reference>
<evidence type="ECO:0008006" key="4">
    <source>
        <dbReference type="Google" id="ProtNLM"/>
    </source>
</evidence>
<dbReference type="EnsemblMetazoa" id="SMAR011294-RA">
    <property type="protein sequence ID" value="SMAR011294-PA"/>
    <property type="gene ID" value="SMAR011294"/>
</dbReference>
<keyword evidence="3" id="KW-1185">Reference proteome</keyword>
<organism evidence="2 3">
    <name type="scientific">Strigamia maritima</name>
    <name type="common">European centipede</name>
    <name type="synonym">Geophilus maritimus</name>
    <dbReference type="NCBI Taxonomy" id="126957"/>
    <lineage>
        <taxon>Eukaryota</taxon>
        <taxon>Metazoa</taxon>
        <taxon>Ecdysozoa</taxon>
        <taxon>Arthropoda</taxon>
        <taxon>Myriapoda</taxon>
        <taxon>Chilopoda</taxon>
        <taxon>Pleurostigmophora</taxon>
        <taxon>Geophilomorpha</taxon>
        <taxon>Linotaeniidae</taxon>
        <taxon>Strigamia</taxon>
    </lineage>
</organism>
<evidence type="ECO:0000256" key="1">
    <source>
        <dbReference type="SAM" id="SignalP"/>
    </source>
</evidence>
<reference evidence="2" key="2">
    <citation type="submission" date="2015-02" db="UniProtKB">
        <authorList>
            <consortium name="EnsemblMetazoa"/>
        </authorList>
    </citation>
    <scope>IDENTIFICATION</scope>
</reference>
<dbReference type="HOGENOM" id="CLU_1385769_0_0_1"/>
<dbReference type="AlphaFoldDB" id="T1JBY8"/>
<keyword evidence="1" id="KW-0732">Signal</keyword>
<feature type="signal peptide" evidence="1">
    <location>
        <begin position="1"/>
        <end position="27"/>
    </location>
</feature>
<dbReference type="Gene3D" id="2.60.120.260">
    <property type="entry name" value="Galactose-binding domain-like"/>
    <property type="match status" value="1"/>
</dbReference>
<sequence>MKKTNGKLKWLLLLLLLLCCCVGGVSIAVGYAASKALNKAKCIKEGPFLNLSSKNAAQSTASTYLDFNVNLAQDDSNLTCSHTNGDDKEDTFPWWRLDLEDQYVITKITFLGRPGFPLRNDDLELRIGNFVEEGLGGVFFKNGLCGEFPGSNKLIIHFHFVCPKMLFGRYITIQKVKISDSALCICGLTFEGHIFVP</sequence>